<dbReference type="PROSITE" id="PS50829">
    <property type="entry name" value="GYF"/>
    <property type="match status" value="1"/>
</dbReference>
<feature type="region of interest" description="Disordered" evidence="1">
    <location>
        <begin position="1"/>
        <end position="33"/>
    </location>
</feature>
<protein>
    <submittedName>
        <fullName evidence="3">LIN1-like protein</fullName>
    </submittedName>
</protein>
<dbReference type="SUPFAM" id="SSF55277">
    <property type="entry name" value="GYF domain"/>
    <property type="match status" value="1"/>
</dbReference>
<dbReference type="OMA" id="GENTNFY"/>
<organism evidence="3 4">
    <name type="scientific">Neolecta irregularis (strain DAH-3)</name>
    <dbReference type="NCBI Taxonomy" id="1198029"/>
    <lineage>
        <taxon>Eukaryota</taxon>
        <taxon>Fungi</taxon>
        <taxon>Dikarya</taxon>
        <taxon>Ascomycota</taxon>
        <taxon>Taphrinomycotina</taxon>
        <taxon>Neolectales</taxon>
        <taxon>Neolectaceae</taxon>
        <taxon>Neolecta</taxon>
    </lineage>
</organism>
<feature type="compositionally biased region" description="Acidic residues" evidence="1">
    <location>
        <begin position="108"/>
        <end position="123"/>
    </location>
</feature>
<dbReference type="EMBL" id="LXFE01000119">
    <property type="protein sequence ID" value="OLL27117.1"/>
    <property type="molecule type" value="Genomic_DNA"/>
</dbReference>
<evidence type="ECO:0000256" key="1">
    <source>
        <dbReference type="SAM" id="MobiDB-lite"/>
    </source>
</evidence>
<dbReference type="OrthoDB" id="9989112at2759"/>
<gene>
    <name evidence="3" type="ORF">NEOLI_000413</name>
</gene>
<dbReference type="Pfam" id="PF02213">
    <property type="entry name" value="GYF"/>
    <property type="match status" value="1"/>
</dbReference>
<proteinExistence type="predicted"/>
<dbReference type="PANTHER" id="PTHR13138:SF3">
    <property type="entry name" value="CD2 ANTIGEN CYTOPLASMIC TAIL-BINDING PROTEIN 2"/>
    <property type="match status" value="1"/>
</dbReference>
<keyword evidence="4" id="KW-1185">Reference proteome</keyword>
<dbReference type="InterPro" id="IPR039905">
    <property type="entry name" value="CD2BP2/Lin1"/>
</dbReference>
<evidence type="ECO:0000313" key="4">
    <source>
        <dbReference type="Proteomes" id="UP000186594"/>
    </source>
</evidence>
<dbReference type="Gene3D" id="3.30.1490.40">
    <property type="match status" value="1"/>
</dbReference>
<dbReference type="STRING" id="1198029.A0A1U7LWR9"/>
<feature type="compositionally biased region" description="Basic and acidic residues" evidence="1">
    <location>
        <begin position="78"/>
        <end position="92"/>
    </location>
</feature>
<dbReference type="Proteomes" id="UP000186594">
    <property type="component" value="Unassembled WGS sequence"/>
</dbReference>
<sequence length="340" mass="38930">MSSKRHSTPSMRSILSQPKKVRVGSSRNTEGIQDEFLEADLTTSKLNRNAVKLHGYESDSSTEAKQTKADDSDMFGESTKDQETKLKVRFMEINEIQGQEMSSKDLLSEIDTEDDDDVPDEEIGPSGKKRNAPQIEAFNMKNDLEEGKFDEQGNFVRNVGDPNAKHDVWLEGISKKDIRKAKEAQEKQLKKNDDDSEIFTEEELLRELIEMLDLEETVLNGIRRLGKGDKKDMERKQRVEKITGLADKLFAKGHIDIYQDTRELLIGKFNNKTGTKWIDKDNKQEDMYEYKWPGQEDIHGPYSIKEINDWAEAGYFDNGISVRIVGTSIFSSEIPLRPQN</sequence>
<reference evidence="3 4" key="1">
    <citation type="submission" date="2016-04" db="EMBL/GenBank/DDBJ databases">
        <title>Evolutionary innovation and constraint leading to complex multicellularity in the Ascomycota.</title>
        <authorList>
            <person name="Cisse O."/>
            <person name="Nguyen A."/>
            <person name="Hewitt D.A."/>
            <person name="Jedd G."/>
            <person name="Stajich J.E."/>
        </authorList>
    </citation>
    <scope>NUCLEOTIDE SEQUENCE [LARGE SCALE GENOMIC DNA]</scope>
    <source>
        <strain evidence="3 4">DAH-3</strain>
    </source>
</reference>
<dbReference type="InterPro" id="IPR003169">
    <property type="entry name" value="GYF"/>
</dbReference>
<feature type="region of interest" description="Disordered" evidence="1">
    <location>
        <begin position="53"/>
        <end position="130"/>
    </location>
</feature>
<dbReference type="InterPro" id="IPR035445">
    <property type="entry name" value="GYF-like_dom_sf"/>
</dbReference>
<evidence type="ECO:0000313" key="3">
    <source>
        <dbReference type="EMBL" id="OLL27117.1"/>
    </source>
</evidence>
<dbReference type="AlphaFoldDB" id="A0A1U7LWR9"/>
<dbReference type="PANTHER" id="PTHR13138">
    <property type="entry name" value="PROTEIN LIN1"/>
    <property type="match status" value="1"/>
</dbReference>
<dbReference type="GO" id="GO:0005682">
    <property type="term" value="C:U5 snRNP"/>
    <property type="evidence" value="ECO:0007669"/>
    <property type="project" value="InterPro"/>
</dbReference>
<dbReference type="SMART" id="SM00444">
    <property type="entry name" value="GYF"/>
    <property type="match status" value="1"/>
</dbReference>
<name>A0A1U7LWR9_NEOID</name>
<evidence type="ECO:0000259" key="2">
    <source>
        <dbReference type="PROSITE" id="PS50829"/>
    </source>
</evidence>
<feature type="domain" description="GYF" evidence="2">
    <location>
        <begin position="285"/>
        <end position="340"/>
    </location>
</feature>
<accession>A0A1U7LWR9</accession>
<comment type="caution">
    <text evidence="3">The sequence shown here is derived from an EMBL/GenBank/DDBJ whole genome shotgun (WGS) entry which is preliminary data.</text>
</comment>